<reference evidence="1 2" key="1">
    <citation type="journal article" date="2016" name="Nat. Commun.">
        <title>Thousands of microbial genomes shed light on interconnected biogeochemical processes in an aquifer system.</title>
        <authorList>
            <person name="Anantharaman K."/>
            <person name="Brown C.T."/>
            <person name="Hug L.A."/>
            <person name="Sharon I."/>
            <person name="Castelle C.J."/>
            <person name="Probst A.J."/>
            <person name="Thomas B.C."/>
            <person name="Singh A."/>
            <person name="Wilkins M.J."/>
            <person name="Karaoz U."/>
            <person name="Brodie E.L."/>
            <person name="Williams K.H."/>
            <person name="Hubbard S.S."/>
            <person name="Banfield J.F."/>
        </authorList>
    </citation>
    <scope>NUCLEOTIDE SEQUENCE [LARGE SCALE GENOMIC DNA]</scope>
</reference>
<protein>
    <recommendedName>
        <fullName evidence="3">Deoxynucleoside monophosphate kinase</fullName>
    </recommendedName>
</protein>
<dbReference type="AlphaFoldDB" id="A0A1G1X1T1"/>
<dbReference type="Proteomes" id="UP000177528">
    <property type="component" value="Unassembled WGS sequence"/>
</dbReference>
<accession>A0A1G1X1T1</accession>
<evidence type="ECO:0000313" key="2">
    <source>
        <dbReference type="Proteomes" id="UP000177528"/>
    </source>
</evidence>
<evidence type="ECO:0008006" key="3">
    <source>
        <dbReference type="Google" id="ProtNLM"/>
    </source>
</evidence>
<evidence type="ECO:0000313" key="1">
    <source>
        <dbReference type="EMBL" id="OGY33968.1"/>
    </source>
</evidence>
<organism evidence="1 2">
    <name type="scientific">Candidatus Andersenbacteria bacterium RIFCSPHIGHO2_12_FULL_45_11</name>
    <dbReference type="NCBI Taxonomy" id="1797281"/>
    <lineage>
        <taxon>Bacteria</taxon>
        <taxon>Candidatus Anderseniibacteriota</taxon>
    </lineage>
</organism>
<comment type="caution">
    <text evidence="1">The sequence shown here is derived from an EMBL/GenBank/DDBJ whole genome shotgun (WGS) entry which is preliminary data.</text>
</comment>
<gene>
    <name evidence="1" type="ORF">A3D99_04080</name>
</gene>
<dbReference type="InterPro" id="IPR027417">
    <property type="entry name" value="P-loop_NTPase"/>
</dbReference>
<proteinExistence type="predicted"/>
<dbReference type="SUPFAM" id="SSF52540">
    <property type="entry name" value="P-loop containing nucleoside triphosphate hydrolases"/>
    <property type="match status" value="1"/>
</dbReference>
<dbReference type="Gene3D" id="3.40.50.300">
    <property type="entry name" value="P-loop containing nucleotide triphosphate hydrolases"/>
    <property type="match status" value="1"/>
</dbReference>
<sequence>MKTIISITGNMGVGKDTMADYVVSKYGFVKVSMADPFKRIAKEVYEFTDEQLWGPSQARNKDDTRYPRPDGTYLTARIVTQLLGSELSRLAYPETWIVYMKRVIKKIEAGYFYSEKQGAYEIPGKKSEYKGIVVNSCRFRNEIEGLKETGAVAVRLKRAAIDNAVFLKAGVGNHVSESEQLALPDNFFDYVLEVPEGIEAYYEKIDAFMETVQAKQRA</sequence>
<name>A0A1G1X1T1_9BACT</name>
<dbReference type="EMBL" id="MHHR01000024">
    <property type="protein sequence ID" value="OGY33968.1"/>
    <property type="molecule type" value="Genomic_DNA"/>
</dbReference>